<evidence type="ECO:0000313" key="2">
    <source>
        <dbReference type="Proteomes" id="UP000326396"/>
    </source>
</evidence>
<protein>
    <submittedName>
        <fullName evidence="1">Uncharacterized protein</fullName>
    </submittedName>
</protein>
<sequence>MGAMSTASCSREVMLEKQLTGHRVHRSICAWFWEQSLSQPDSFKPTDLEKDPKPCVHFSSFKLNGAAQHQVPRVFVVEIAIVGKN</sequence>
<reference evidence="1 2" key="1">
    <citation type="submission" date="2019-05" db="EMBL/GenBank/DDBJ databases">
        <title>Mikania micrantha, genome provides insights into the molecular mechanism of rapid growth.</title>
        <authorList>
            <person name="Liu B."/>
        </authorList>
    </citation>
    <scope>NUCLEOTIDE SEQUENCE [LARGE SCALE GENOMIC DNA]</scope>
    <source>
        <strain evidence="1">NLD-2019</strain>
        <tissue evidence="1">Leaf</tissue>
    </source>
</reference>
<dbReference type="EMBL" id="SZYD01000017">
    <property type="protein sequence ID" value="KAD3066570.1"/>
    <property type="molecule type" value="Genomic_DNA"/>
</dbReference>
<organism evidence="1 2">
    <name type="scientific">Mikania micrantha</name>
    <name type="common">bitter vine</name>
    <dbReference type="NCBI Taxonomy" id="192012"/>
    <lineage>
        <taxon>Eukaryota</taxon>
        <taxon>Viridiplantae</taxon>
        <taxon>Streptophyta</taxon>
        <taxon>Embryophyta</taxon>
        <taxon>Tracheophyta</taxon>
        <taxon>Spermatophyta</taxon>
        <taxon>Magnoliopsida</taxon>
        <taxon>eudicotyledons</taxon>
        <taxon>Gunneridae</taxon>
        <taxon>Pentapetalae</taxon>
        <taxon>asterids</taxon>
        <taxon>campanulids</taxon>
        <taxon>Asterales</taxon>
        <taxon>Asteraceae</taxon>
        <taxon>Asteroideae</taxon>
        <taxon>Heliantheae alliance</taxon>
        <taxon>Eupatorieae</taxon>
        <taxon>Mikania</taxon>
    </lineage>
</organism>
<dbReference type="OrthoDB" id="1929483at2759"/>
<name>A0A5N6LY60_9ASTR</name>
<gene>
    <name evidence="1" type="ORF">E3N88_34450</name>
</gene>
<dbReference type="Proteomes" id="UP000326396">
    <property type="component" value="Linkage Group LG7"/>
</dbReference>
<comment type="caution">
    <text evidence="1">The sequence shown here is derived from an EMBL/GenBank/DDBJ whole genome shotgun (WGS) entry which is preliminary data.</text>
</comment>
<proteinExistence type="predicted"/>
<dbReference type="AlphaFoldDB" id="A0A5N6LY60"/>
<keyword evidence="2" id="KW-1185">Reference proteome</keyword>
<evidence type="ECO:0000313" key="1">
    <source>
        <dbReference type="EMBL" id="KAD3066570.1"/>
    </source>
</evidence>
<accession>A0A5N6LY60</accession>